<keyword evidence="2" id="KW-1185">Reference proteome</keyword>
<protein>
    <submittedName>
        <fullName evidence="1">Uncharacterized protein</fullName>
    </submittedName>
</protein>
<evidence type="ECO:0000313" key="1">
    <source>
        <dbReference type="EMBL" id="RPJ65292.1"/>
    </source>
</evidence>
<accession>A0A3N5XX17</accession>
<dbReference type="EMBL" id="RPOK01000005">
    <property type="protein sequence ID" value="RPJ65292.1"/>
    <property type="molecule type" value="Genomic_DNA"/>
</dbReference>
<proteinExistence type="predicted"/>
<dbReference type="RefSeq" id="WP_124028839.1">
    <property type="nucleotide sequence ID" value="NZ_JBHRSN010000014.1"/>
</dbReference>
<dbReference type="AlphaFoldDB" id="A0A3N5XX17"/>
<comment type="caution">
    <text evidence="1">The sequence shown here is derived from an EMBL/GenBank/DDBJ whole genome shotgun (WGS) entry which is preliminary data.</text>
</comment>
<gene>
    <name evidence="1" type="ORF">DRW07_15405</name>
</gene>
<dbReference type="Proteomes" id="UP000275281">
    <property type="component" value="Unassembled WGS sequence"/>
</dbReference>
<reference evidence="1 2" key="1">
    <citation type="submission" date="2018-11" db="EMBL/GenBank/DDBJ databases">
        <authorList>
            <person name="Ye M.-Q."/>
            <person name="Du Z.-J."/>
        </authorList>
    </citation>
    <scope>NUCLEOTIDE SEQUENCE [LARGE SCALE GENOMIC DNA]</scope>
    <source>
        <strain evidence="1 2">U0105</strain>
    </source>
</reference>
<name>A0A3N5XX17_9ALTE</name>
<sequence length="241" mass="28111">MDAVKKLGMPEISKLIAYGGYPDNCRAMVRFKQEEGWLALGYKSYNAWRVKTMPKRKNEADELNDAGFVQLHLVGEDRIGSIRLDRAVALSEAFSLDRLMEVVDSLGGLKKACKCRPAKIRDAINHRYPGLLHRREIEDKEKEEYERVKNEDMVRFIFDKLPLSSQFEFFSERWHEFVEGDIPRSLRGIIEIIRITNGHAETFRRTMEQSIHEINDPMSYLFKDINTCTIFDDLDEIDDSE</sequence>
<organism evidence="1 2">
    <name type="scientific">Alteromonas sediminis</name>
    <dbReference type="NCBI Taxonomy" id="2259342"/>
    <lineage>
        <taxon>Bacteria</taxon>
        <taxon>Pseudomonadati</taxon>
        <taxon>Pseudomonadota</taxon>
        <taxon>Gammaproteobacteria</taxon>
        <taxon>Alteromonadales</taxon>
        <taxon>Alteromonadaceae</taxon>
        <taxon>Alteromonas/Salinimonas group</taxon>
        <taxon>Alteromonas</taxon>
    </lineage>
</organism>
<evidence type="ECO:0000313" key="2">
    <source>
        <dbReference type="Proteomes" id="UP000275281"/>
    </source>
</evidence>